<dbReference type="OrthoDB" id="5795476at2"/>
<dbReference type="EMBL" id="AM406670">
    <property type="protein sequence ID" value="CAL93888.1"/>
    <property type="molecule type" value="Genomic_DNA"/>
</dbReference>
<name>A1K4Y3_AZOSB</name>
<dbReference type="Pfam" id="PF03886">
    <property type="entry name" value="ABC_trans_aux"/>
    <property type="match status" value="1"/>
</dbReference>
<protein>
    <submittedName>
        <fullName evidence="2">Conserved hypothetical secreted protein</fullName>
    </submittedName>
</protein>
<organism evidence="2 3">
    <name type="scientific">Azoarcus sp. (strain BH72)</name>
    <dbReference type="NCBI Taxonomy" id="418699"/>
    <lineage>
        <taxon>Bacteria</taxon>
        <taxon>Pseudomonadati</taxon>
        <taxon>Pseudomonadota</taxon>
        <taxon>Betaproteobacteria</taxon>
        <taxon>Rhodocyclales</taxon>
        <taxon>Zoogloeaceae</taxon>
        <taxon>Azoarcus</taxon>
    </lineage>
</organism>
<dbReference type="AlphaFoldDB" id="A1K4Y3"/>
<dbReference type="InterPro" id="IPR005586">
    <property type="entry name" value="ABC_trans_aux"/>
</dbReference>
<dbReference type="KEGG" id="aoa:dqs_1386"/>
<dbReference type="KEGG" id="azo:azo1271"/>
<dbReference type="Proteomes" id="UP000002588">
    <property type="component" value="Chromosome"/>
</dbReference>
<gene>
    <name evidence="2" type="ordered locus">azo1271</name>
</gene>
<dbReference type="RefSeq" id="WP_011765004.1">
    <property type="nucleotide sequence ID" value="NC_008702.1"/>
</dbReference>
<dbReference type="SUPFAM" id="SSF159594">
    <property type="entry name" value="XCC0632-like"/>
    <property type="match status" value="1"/>
</dbReference>
<accession>A1K4Y3</accession>
<dbReference type="HOGENOM" id="CLU_093163_2_0_4"/>
<dbReference type="Gene3D" id="3.40.50.10610">
    <property type="entry name" value="ABC-type transport auxiliary lipoprotein component"/>
    <property type="match status" value="1"/>
</dbReference>
<evidence type="ECO:0000313" key="3">
    <source>
        <dbReference type="Proteomes" id="UP000002588"/>
    </source>
</evidence>
<dbReference type="STRING" id="62928.azo1271"/>
<dbReference type="eggNOG" id="COG3218">
    <property type="taxonomic scope" value="Bacteria"/>
</dbReference>
<evidence type="ECO:0000313" key="2">
    <source>
        <dbReference type="EMBL" id="CAL93888.1"/>
    </source>
</evidence>
<feature type="domain" description="ABC-type transport auxiliary lipoprotein component" evidence="1">
    <location>
        <begin position="41"/>
        <end position="200"/>
    </location>
</feature>
<evidence type="ECO:0000259" key="1">
    <source>
        <dbReference type="Pfam" id="PF03886"/>
    </source>
</evidence>
<reference evidence="2 3" key="1">
    <citation type="journal article" date="2006" name="Nat. Biotechnol.">
        <title>Complete genome of the mutualistic, N2-fixing grass endophyte Azoarcus sp. strain BH72.</title>
        <authorList>
            <person name="Krause A."/>
            <person name="Ramakumar A."/>
            <person name="Bartels D."/>
            <person name="Battistoni F."/>
            <person name="Bekel T."/>
            <person name="Boch J."/>
            <person name="Boehm M."/>
            <person name="Friedrich F."/>
            <person name="Hurek T."/>
            <person name="Krause L."/>
            <person name="Linke B."/>
            <person name="McHardy A.C."/>
            <person name="Sarkar A."/>
            <person name="Schneiker S."/>
            <person name="Syed A.A."/>
            <person name="Thauer R."/>
            <person name="Vorhoelter F.-J."/>
            <person name="Weidner S."/>
            <person name="Puehler A."/>
            <person name="Reinhold-Hurek B."/>
            <person name="Kaiser O."/>
            <person name="Goesmann A."/>
        </authorList>
    </citation>
    <scope>NUCLEOTIDE SEQUENCE [LARGE SCALE GENOMIC DNA]</scope>
    <source>
        <strain evidence="2 3">BH72</strain>
    </source>
</reference>
<sequence length="214" mass="22798">MTASPAPRRLHRLRPLATALLVAALASACSILPKPEPVDVYLLPATRTPPAASPALALALRVAKPETSLHLAGQRIVVLPEGDRVSVYKGASWSDPAPLLVRNRLLDAFHGDGRIAALSSDDRSLHADLELDSDLRAFHSEYRDGRPEAVVRLDARLVAPASLRILASRRFEVRHPAASADVKDVVRAFGAAADALSAEVVAWTLENAAAPAAR</sequence>
<proteinExistence type="predicted"/>
<keyword evidence="3" id="KW-1185">Reference proteome</keyword>